<evidence type="ECO:0000256" key="1">
    <source>
        <dbReference type="SAM" id="MobiDB-lite"/>
    </source>
</evidence>
<accession>A0A9Q1EQN2</accession>
<keyword evidence="3" id="KW-1185">Reference proteome</keyword>
<protein>
    <submittedName>
        <fullName evidence="2">Uncharacterized protein</fullName>
    </submittedName>
</protein>
<reference evidence="2" key="1">
    <citation type="journal article" date="2023" name="Science">
        <title>Genome structures resolve the early diversification of teleost fishes.</title>
        <authorList>
            <person name="Parey E."/>
            <person name="Louis A."/>
            <person name="Montfort J."/>
            <person name="Bouchez O."/>
            <person name="Roques C."/>
            <person name="Iampietro C."/>
            <person name="Lluch J."/>
            <person name="Castinel A."/>
            <person name="Donnadieu C."/>
            <person name="Desvignes T."/>
            <person name="Floi Bucao C."/>
            <person name="Jouanno E."/>
            <person name="Wen M."/>
            <person name="Mejri S."/>
            <person name="Dirks R."/>
            <person name="Jansen H."/>
            <person name="Henkel C."/>
            <person name="Chen W.J."/>
            <person name="Zahm M."/>
            <person name="Cabau C."/>
            <person name="Klopp C."/>
            <person name="Thompson A.W."/>
            <person name="Robinson-Rechavi M."/>
            <person name="Braasch I."/>
            <person name="Lecointre G."/>
            <person name="Bobe J."/>
            <person name="Postlethwait J.H."/>
            <person name="Berthelot C."/>
            <person name="Roest Crollius H."/>
            <person name="Guiguen Y."/>
        </authorList>
    </citation>
    <scope>NUCLEOTIDE SEQUENCE</scope>
    <source>
        <strain evidence="2">WJC10195</strain>
    </source>
</reference>
<organism evidence="2 3">
    <name type="scientific">Synaphobranchus kaupii</name>
    <name type="common">Kaup's arrowtooth eel</name>
    <dbReference type="NCBI Taxonomy" id="118154"/>
    <lineage>
        <taxon>Eukaryota</taxon>
        <taxon>Metazoa</taxon>
        <taxon>Chordata</taxon>
        <taxon>Craniata</taxon>
        <taxon>Vertebrata</taxon>
        <taxon>Euteleostomi</taxon>
        <taxon>Actinopterygii</taxon>
        <taxon>Neopterygii</taxon>
        <taxon>Teleostei</taxon>
        <taxon>Anguilliformes</taxon>
        <taxon>Synaphobranchidae</taxon>
        <taxon>Synaphobranchus</taxon>
    </lineage>
</organism>
<sequence length="115" mass="12485">MDPKDPLRTSKGGEPKAENRGRTGDENQGRRTKGREPREENRGRLTGYKATRCRRRSPSQDVSVVIPAQSLGRSLPASLGTSTFQLSAIPAVPPHRPGASSTCCRGQPLQLSLHI</sequence>
<dbReference type="Proteomes" id="UP001152622">
    <property type="component" value="Chromosome 13"/>
</dbReference>
<dbReference type="AlphaFoldDB" id="A0A9Q1EQN2"/>
<dbReference type="EMBL" id="JAINUF010000013">
    <property type="protein sequence ID" value="KAJ8343203.1"/>
    <property type="molecule type" value="Genomic_DNA"/>
</dbReference>
<feature type="region of interest" description="Disordered" evidence="1">
    <location>
        <begin position="1"/>
        <end position="61"/>
    </location>
</feature>
<evidence type="ECO:0000313" key="2">
    <source>
        <dbReference type="EMBL" id="KAJ8343203.1"/>
    </source>
</evidence>
<name>A0A9Q1EQN2_SYNKA</name>
<proteinExistence type="predicted"/>
<gene>
    <name evidence="2" type="ORF">SKAU_G00305320</name>
</gene>
<evidence type="ECO:0000313" key="3">
    <source>
        <dbReference type="Proteomes" id="UP001152622"/>
    </source>
</evidence>
<feature type="compositionally biased region" description="Basic and acidic residues" evidence="1">
    <location>
        <begin position="1"/>
        <end position="43"/>
    </location>
</feature>
<comment type="caution">
    <text evidence="2">The sequence shown here is derived from an EMBL/GenBank/DDBJ whole genome shotgun (WGS) entry which is preliminary data.</text>
</comment>